<feature type="binding site" evidence="1">
    <location>
        <position position="33"/>
    </location>
    <ligand>
        <name>Zn(2+)</name>
        <dbReference type="ChEBI" id="CHEBI:29105"/>
    </ligand>
</feature>
<dbReference type="InterPro" id="IPR029063">
    <property type="entry name" value="SAM-dependent_MTases_sf"/>
</dbReference>
<dbReference type="Pfam" id="PF21302">
    <property type="entry name" value="Zn_ribbon_RlmA"/>
    <property type="match status" value="1"/>
</dbReference>
<accession>A0A4R8V2K5</accession>
<name>A0A4R8V2K5_9MICO</name>
<evidence type="ECO:0000256" key="1">
    <source>
        <dbReference type="PIRSR" id="PIRSR018249-1"/>
    </source>
</evidence>
<evidence type="ECO:0000259" key="4">
    <source>
        <dbReference type="Pfam" id="PF21302"/>
    </source>
</evidence>
<feature type="domain" description="Methyltransferase" evidence="3">
    <location>
        <begin position="91"/>
        <end position="175"/>
    </location>
</feature>
<feature type="binding site" evidence="2">
    <location>
        <position position="186"/>
    </location>
    <ligand>
        <name>S-adenosyl-L-methionine</name>
        <dbReference type="ChEBI" id="CHEBI:59789"/>
    </ligand>
</feature>
<dbReference type="InterPro" id="IPR041698">
    <property type="entry name" value="Methyltransf_25"/>
</dbReference>
<dbReference type="InterPro" id="IPR048647">
    <property type="entry name" value="RlmA_N"/>
</dbReference>
<dbReference type="SUPFAM" id="SSF53335">
    <property type="entry name" value="S-adenosyl-L-methionine-dependent methyltransferases"/>
    <property type="match status" value="1"/>
</dbReference>
<dbReference type="InterPro" id="IPR016718">
    <property type="entry name" value="rRNA_m1G-MeTrfase_A_prd"/>
</dbReference>
<gene>
    <name evidence="5" type="ORF">E3O06_02090</name>
</gene>
<protein>
    <submittedName>
        <fullName evidence="5">Methyltransferase domain-containing protein</fullName>
    </submittedName>
</protein>
<evidence type="ECO:0000259" key="3">
    <source>
        <dbReference type="Pfam" id="PF13649"/>
    </source>
</evidence>
<proteinExistence type="predicted"/>
<dbReference type="Proteomes" id="UP000298173">
    <property type="component" value="Unassembled WGS sequence"/>
</dbReference>
<keyword evidence="2" id="KW-0949">S-adenosyl-L-methionine</keyword>
<feature type="binding site" evidence="2">
    <location>
        <begin position="98"/>
        <end position="99"/>
    </location>
    <ligand>
        <name>S-adenosyl-L-methionine</name>
        <dbReference type="ChEBI" id="CHEBI:59789"/>
    </ligand>
</feature>
<dbReference type="Gene3D" id="3.40.50.150">
    <property type="entry name" value="Vaccinia Virus protein VP39"/>
    <property type="match status" value="1"/>
</dbReference>
<dbReference type="EMBL" id="SOEY01000006">
    <property type="protein sequence ID" value="TFB76194.1"/>
    <property type="molecule type" value="Genomic_DNA"/>
</dbReference>
<feature type="binding site" evidence="2">
    <location>
        <position position="72"/>
    </location>
    <ligand>
        <name>S-adenosyl-L-methionine</name>
        <dbReference type="ChEBI" id="CHEBI:59789"/>
    </ligand>
</feature>
<organism evidence="5 6">
    <name type="scientific">Cryobacterium glaciale</name>
    <dbReference type="NCBI Taxonomy" id="1259145"/>
    <lineage>
        <taxon>Bacteria</taxon>
        <taxon>Bacillati</taxon>
        <taxon>Actinomycetota</taxon>
        <taxon>Actinomycetes</taxon>
        <taxon>Micrococcales</taxon>
        <taxon>Microbacteriaceae</taxon>
        <taxon>Cryobacterium</taxon>
    </lineage>
</organism>
<evidence type="ECO:0000256" key="2">
    <source>
        <dbReference type="PIRSR" id="PIRSR018249-2"/>
    </source>
</evidence>
<dbReference type="CDD" id="cd02440">
    <property type="entry name" value="AdoMet_MTases"/>
    <property type="match status" value="1"/>
</dbReference>
<sequence>MSLQTLSEWLRCPNCFLPLHPSGQLQLGCERGHSFDVNKRGFVTLLTGPRKFIGDSAAMLDARDRFLDAGWYEPLRDTIRTRVAGESPRRILDVGCGTGYYLGAALPPGDDVRALGMDLSPVAVGRTIRSHDRADGLVADVWSPLPVRAGAADLILNVFAPRNAAEFRRVLRPDGLLLVVVPQPTHLRQLRESGLAVQMQADKAAHLTTSLAAWFSLESHDQLERTVRLSMTEVSSLIGMGPSAHHTDSAAAAGSGSLDRDVTVAFDIFGFRRR</sequence>
<evidence type="ECO:0000313" key="6">
    <source>
        <dbReference type="Proteomes" id="UP000298173"/>
    </source>
</evidence>
<dbReference type="PIRSF" id="PIRSF018249">
    <property type="entry name" value="MyrA_prd"/>
    <property type="match status" value="1"/>
</dbReference>
<dbReference type="GO" id="GO:0046872">
    <property type="term" value="F:metal ion binding"/>
    <property type="evidence" value="ECO:0007669"/>
    <property type="project" value="UniProtKB-KW"/>
</dbReference>
<feature type="binding site" evidence="1">
    <location>
        <position position="29"/>
    </location>
    <ligand>
        <name>Zn(2+)</name>
        <dbReference type="ChEBI" id="CHEBI:29105"/>
    </ligand>
</feature>
<dbReference type="GO" id="GO:0008168">
    <property type="term" value="F:methyltransferase activity"/>
    <property type="evidence" value="ECO:0007669"/>
    <property type="project" value="UniProtKB-KW"/>
</dbReference>
<dbReference type="AlphaFoldDB" id="A0A4R8V2K5"/>
<keyword evidence="1" id="KW-0862">Zinc</keyword>
<evidence type="ECO:0000313" key="5">
    <source>
        <dbReference type="EMBL" id="TFB76194.1"/>
    </source>
</evidence>
<keyword evidence="1" id="KW-0479">Metal-binding</keyword>
<keyword evidence="5" id="KW-0489">Methyltransferase</keyword>
<comment type="caution">
    <text evidence="5">The sequence shown here is derived from an EMBL/GenBank/DDBJ whole genome shotgun (WGS) entry which is preliminary data.</text>
</comment>
<dbReference type="RefSeq" id="WP_134501372.1">
    <property type="nucleotide sequence ID" value="NZ_SOEY01000006.1"/>
</dbReference>
<dbReference type="GO" id="GO:0032259">
    <property type="term" value="P:methylation"/>
    <property type="evidence" value="ECO:0007669"/>
    <property type="project" value="UniProtKB-KW"/>
</dbReference>
<feature type="domain" description="23S rRNA (guanine(745)-N(1))-methyltransferase N-terminal" evidence="4">
    <location>
        <begin position="11"/>
        <end position="46"/>
    </location>
</feature>
<reference evidence="5 6" key="1">
    <citation type="submission" date="2019-03" db="EMBL/GenBank/DDBJ databases">
        <title>Genomics of glacier-inhabiting Cryobacterium strains.</title>
        <authorList>
            <person name="Liu Q."/>
            <person name="Xin Y.-H."/>
        </authorList>
    </citation>
    <scope>NUCLEOTIDE SEQUENCE [LARGE SCALE GENOMIC DNA]</scope>
    <source>
        <strain evidence="5 6">HLT2-23</strain>
    </source>
</reference>
<dbReference type="OrthoDB" id="108476at2"/>
<keyword evidence="5" id="KW-0808">Transferase</keyword>
<dbReference type="Pfam" id="PF13649">
    <property type="entry name" value="Methyltransf_25"/>
    <property type="match status" value="1"/>
</dbReference>
<keyword evidence="6" id="KW-1185">Reference proteome</keyword>